<proteinExistence type="inferred from homology"/>
<dbReference type="GO" id="GO:0004180">
    <property type="term" value="F:carboxypeptidase activity"/>
    <property type="evidence" value="ECO:0007669"/>
    <property type="project" value="UniProtKB-KW"/>
</dbReference>
<keyword evidence="6" id="KW-0645">Protease</keyword>
<keyword evidence="8" id="KW-0720">Serine protease</keyword>
<evidence type="ECO:0000313" key="10">
    <source>
        <dbReference type="EMBL" id="MTH53812.1"/>
    </source>
</evidence>
<comment type="catalytic activity">
    <reaction evidence="1">
        <text>[L-4-(L-arginin-2-N-yl)aspartate](n) + H2O = [L-4-(L-arginin-2-N-yl)aspartate](n-1) + L-4-(L-arginin-2-N-yl)aspartate</text>
        <dbReference type="Rhea" id="RHEA:12845"/>
        <dbReference type="Rhea" id="RHEA-COMP:13728"/>
        <dbReference type="Rhea" id="RHEA-COMP:13734"/>
        <dbReference type="ChEBI" id="CHEBI:15377"/>
        <dbReference type="ChEBI" id="CHEBI:137986"/>
        <dbReference type="ChEBI" id="CHEBI:137991"/>
        <dbReference type="EC" id="3.4.15.6"/>
    </reaction>
</comment>
<evidence type="ECO:0000256" key="6">
    <source>
        <dbReference type="ARBA" id="ARBA00022670"/>
    </source>
</evidence>
<evidence type="ECO:0000256" key="9">
    <source>
        <dbReference type="SAM" id="SignalP"/>
    </source>
</evidence>
<evidence type="ECO:0000256" key="5">
    <source>
        <dbReference type="ARBA" id="ARBA00015719"/>
    </source>
</evidence>
<gene>
    <name evidence="10" type="ORF">GKZ89_10390</name>
</gene>
<dbReference type="GO" id="GO:0006508">
    <property type="term" value="P:proteolysis"/>
    <property type="evidence" value="ECO:0007669"/>
    <property type="project" value="UniProtKB-KW"/>
</dbReference>
<evidence type="ECO:0000256" key="2">
    <source>
        <dbReference type="ARBA" id="ARBA00002039"/>
    </source>
</evidence>
<comment type="caution">
    <text evidence="10">The sequence shown here is derived from an EMBL/GenBank/DDBJ whole genome shotgun (WGS) entry which is preliminary data.</text>
</comment>
<evidence type="ECO:0000256" key="1">
    <source>
        <dbReference type="ARBA" id="ARBA00001092"/>
    </source>
</evidence>
<evidence type="ECO:0000256" key="7">
    <source>
        <dbReference type="ARBA" id="ARBA00022801"/>
    </source>
</evidence>
<dbReference type="InterPro" id="IPR011811">
    <property type="entry name" value="Peptidase_S51_cyanophycinase"/>
</dbReference>
<evidence type="ECO:0000256" key="3">
    <source>
        <dbReference type="ARBA" id="ARBA00006534"/>
    </source>
</evidence>
<accession>A0A7X2S5J9</accession>
<dbReference type="NCBIfam" id="TIGR02069">
    <property type="entry name" value="cyanophycinase"/>
    <property type="match status" value="2"/>
</dbReference>
<dbReference type="Pfam" id="PF03575">
    <property type="entry name" value="Peptidase_S51"/>
    <property type="match status" value="2"/>
</dbReference>
<dbReference type="Gene3D" id="3.40.50.880">
    <property type="match status" value="2"/>
</dbReference>
<comment type="function">
    <text evidence="2">Exopeptidase that catalyzes the hydrolytic cleavage of multi-L-arginyl-poly-L-aspartic acid (cyanophycin; a water-insoluble reserve polymer) into aspartate-arginine dipeptides.</text>
</comment>
<dbReference type="EC" id="3.4.15.6" evidence="4"/>
<organism evidence="10 11">
    <name type="scientific">Metabacillus mangrovi</name>
    <dbReference type="NCBI Taxonomy" id="1491830"/>
    <lineage>
        <taxon>Bacteria</taxon>
        <taxon>Bacillati</taxon>
        <taxon>Bacillota</taxon>
        <taxon>Bacilli</taxon>
        <taxon>Bacillales</taxon>
        <taxon>Bacillaceae</taxon>
        <taxon>Metabacillus</taxon>
    </lineage>
</organism>
<name>A0A7X2S5J9_9BACI</name>
<keyword evidence="11" id="KW-1185">Reference proteome</keyword>
<dbReference type="PANTHER" id="PTHR36175">
    <property type="entry name" value="CYANOPHYCINASE"/>
    <property type="match status" value="1"/>
</dbReference>
<evidence type="ECO:0000313" key="11">
    <source>
        <dbReference type="Proteomes" id="UP000434639"/>
    </source>
</evidence>
<dbReference type="GO" id="GO:0008241">
    <property type="term" value="F:peptidyl-dipeptidase activity"/>
    <property type="evidence" value="ECO:0007669"/>
    <property type="project" value="UniProtKB-EC"/>
</dbReference>
<dbReference type="PANTHER" id="PTHR36175:SF1">
    <property type="entry name" value="CYANOPHYCINASE"/>
    <property type="match status" value="1"/>
</dbReference>
<dbReference type="SUPFAM" id="SSF52317">
    <property type="entry name" value="Class I glutamine amidotransferase-like"/>
    <property type="match status" value="2"/>
</dbReference>
<dbReference type="GO" id="GO:0008236">
    <property type="term" value="F:serine-type peptidase activity"/>
    <property type="evidence" value="ECO:0007669"/>
    <property type="project" value="UniProtKB-KW"/>
</dbReference>
<dbReference type="CDD" id="cd03145">
    <property type="entry name" value="GAT1_cyanophycinase"/>
    <property type="match status" value="2"/>
</dbReference>
<dbReference type="InterPro" id="IPR029062">
    <property type="entry name" value="Class_I_gatase-like"/>
</dbReference>
<evidence type="ECO:0000256" key="8">
    <source>
        <dbReference type="ARBA" id="ARBA00022825"/>
    </source>
</evidence>
<reference evidence="10 11" key="1">
    <citation type="journal article" date="2017" name="Int. J. Syst. Evol. Microbiol.">
        <title>Bacillus mangrovi sp. nov., isolated from a sediment sample from a mangrove forest.</title>
        <authorList>
            <person name="Gupta V."/>
            <person name="Singh P.K."/>
            <person name="Korpole S."/>
            <person name="Tanuku N.R.S."/>
            <person name="Pinnaka A.K."/>
        </authorList>
    </citation>
    <scope>NUCLEOTIDE SEQUENCE [LARGE SCALE GENOMIC DNA]</scope>
    <source>
        <strain evidence="10 11">KCTC 33872</strain>
    </source>
</reference>
<protein>
    <recommendedName>
        <fullName evidence="5">Cyanophycinase</fullName>
        <ecNumber evidence="4">3.4.15.6</ecNumber>
    </recommendedName>
</protein>
<dbReference type="Proteomes" id="UP000434639">
    <property type="component" value="Unassembled WGS sequence"/>
</dbReference>
<feature type="chain" id="PRO_5031499609" description="Cyanophycinase" evidence="9">
    <location>
        <begin position="25"/>
        <end position="840"/>
    </location>
</feature>
<sequence length="840" mass="91465">MKKRISLFAAACLLISTVSIPAASANQVPANSIKGSLVITGGSLGSSNADVYQSFIKLAGGEKQAKIGIVPAASGKLKSSNDFKADLAKYGVKPENVEILPLSNHDFSDTDFDESMWKDNVNKKEWTDRVKNLSAIWFVGGDQLRITETLTDKKGKNSKVLDAIWTMYKEGGVVGGTSAGAAIMSDVMITGGDSLGGLRGEFTEKDEPQNKEYEKVFIKKGLGFFKYGIIDQHFDERARLGRLAAAAIKYEKRKDLYNSYGIDEDTALIVHNKERKAEIVGRGGVTVVDTSKAKLAGKKVHPVNNVSISFLSPGDEINLQTKEFTINPDKDATRGYEYYQFKPLDATGVLTPYGRLKPYLAYSLTDNSSADSVKSYLYDSKGKGYALTFSKTKSSNGYWGYMDGQKDDYSITNVRLDAVPVSVGFRKDKKAFKNYESSNFKVPDKAARGEILGNLVIAGGALGSSNEAVYKRFINFAGGNSKAKIGIIPAASGTLSSSNAFKNDLIKYGVKEDQIEILPISTHDFKGTAEDESKWKDNRNKEETAEAIKELNAVWFVGGDQTNITKALLNADQSESKALSAIWEIYKKGAVLGGTSAGAAIMSDVMIAGGGSLDTLSKGFTDTYNGMDQQEGGPGYLEKGLGFFQNGIIDQHFDNKSRLGRLIATAYEKGDRRQLSYGIDEDTAMVVNNKDQTVEVIGRAGLTVVDLSKAERQKGQFKNISISALSAGDIVDMKQKTFKISSHKDSTTGYEYGDFKAAPHTGVLTPHGTLKNYLSYNLVDNGGEKKVKSYAFNQDTGVELIFRKTADTEGYWGYKDGGKDDYSVTNVTLDINPVSVRMKY</sequence>
<dbReference type="InterPro" id="IPR005320">
    <property type="entry name" value="Peptidase_S51"/>
</dbReference>
<dbReference type="EMBL" id="WMIB01000008">
    <property type="protein sequence ID" value="MTH53812.1"/>
    <property type="molecule type" value="Genomic_DNA"/>
</dbReference>
<feature type="signal peptide" evidence="9">
    <location>
        <begin position="1"/>
        <end position="24"/>
    </location>
</feature>
<keyword evidence="7 10" id="KW-0378">Hydrolase</keyword>
<evidence type="ECO:0000256" key="4">
    <source>
        <dbReference type="ARBA" id="ARBA00013115"/>
    </source>
</evidence>
<dbReference type="OrthoDB" id="9799980at2"/>
<dbReference type="RefSeq" id="WP_155112333.1">
    <property type="nucleotide sequence ID" value="NZ_WMIB01000008.1"/>
</dbReference>
<dbReference type="AlphaFoldDB" id="A0A7X2S5J9"/>
<keyword evidence="10" id="KW-0121">Carboxypeptidase</keyword>
<keyword evidence="9" id="KW-0732">Signal</keyword>
<comment type="similarity">
    <text evidence="3">Belongs to the peptidase S51 family.</text>
</comment>